<feature type="transmembrane region" description="Helical" evidence="1">
    <location>
        <begin position="96"/>
        <end position="117"/>
    </location>
</feature>
<keyword evidence="1" id="KW-0812">Transmembrane</keyword>
<evidence type="ECO:0000313" key="2">
    <source>
        <dbReference type="EMBL" id="SFP97578.1"/>
    </source>
</evidence>
<feature type="transmembrane region" description="Helical" evidence="1">
    <location>
        <begin position="36"/>
        <end position="56"/>
    </location>
</feature>
<proteinExistence type="predicted"/>
<dbReference type="EMBL" id="FOXM01000009">
    <property type="protein sequence ID" value="SFP97578.1"/>
    <property type="molecule type" value="Genomic_DNA"/>
</dbReference>
<dbReference type="RefSeq" id="WP_092431839.1">
    <property type="nucleotide sequence ID" value="NZ_FOXM01000009.1"/>
</dbReference>
<dbReference type="PROSITE" id="PS51257">
    <property type="entry name" value="PROKAR_LIPOPROTEIN"/>
    <property type="match status" value="1"/>
</dbReference>
<dbReference type="Proteomes" id="UP000243084">
    <property type="component" value="Unassembled WGS sequence"/>
</dbReference>
<organism evidence="2 3">
    <name type="scientific">Geopseudomonas sagittaria</name>
    <dbReference type="NCBI Taxonomy" id="1135990"/>
    <lineage>
        <taxon>Bacteria</taxon>
        <taxon>Pseudomonadati</taxon>
        <taxon>Pseudomonadota</taxon>
        <taxon>Gammaproteobacteria</taxon>
        <taxon>Pseudomonadales</taxon>
        <taxon>Pseudomonadaceae</taxon>
        <taxon>Geopseudomonas</taxon>
    </lineage>
</organism>
<reference evidence="3" key="1">
    <citation type="submission" date="2016-10" db="EMBL/GenBank/DDBJ databases">
        <authorList>
            <person name="Varghese N."/>
            <person name="Submissions S."/>
        </authorList>
    </citation>
    <scope>NUCLEOTIDE SEQUENCE [LARGE SCALE GENOMIC DNA]</scope>
    <source>
        <strain evidence="3">JCM 18195</strain>
    </source>
</reference>
<dbReference type="OrthoDB" id="6959644at2"/>
<feature type="transmembrane region" description="Helical" evidence="1">
    <location>
        <begin position="12"/>
        <end position="30"/>
    </location>
</feature>
<feature type="transmembrane region" description="Helical" evidence="1">
    <location>
        <begin position="68"/>
        <end position="90"/>
    </location>
</feature>
<keyword evidence="3" id="KW-1185">Reference proteome</keyword>
<dbReference type="AlphaFoldDB" id="A0A1I5UQW7"/>
<evidence type="ECO:0000313" key="3">
    <source>
        <dbReference type="Proteomes" id="UP000243084"/>
    </source>
</evidence>
<name>A0A1I5UQW7_9GAMM</name>
<accession>A0A1I5UQW7</accession>
<keyword evidence="1" id="KW-0472">Membrane</keyword>
<evidence type="ECO:0000256" key="1">
    <source>
        <dbReference type="SAM" id="Phobius"/>
    </source>
</evidence>
<gene>
    <name evidence="2" type="ORF">SAMN05216229_1097</name>
</gene>
<keyword evidence="1" id="KW-1133">Transmembrane helix</keyword>
<protein>
    <submittedName>
        <fullName evidence="2">Uncharacterized protein</fullName>
    </submittedName>
</protein>
<sequence length="124" mass="13507">MSTRPPKLGHYALGAILACSLVNLLVRTVLKVGGVFATLLVAALVAFGLALVFRWRTGRRPYPVERRALVAFYALGLGLLYAGLLALMYLKEEPGLPGQLLFAAHYLAYPLLAWIALTPERNGE</sequence>